<organism evidence="2 3">
    <name type="scientific">Corchorus capsularis</name>
    <name type="common">Jute</name>
    <dbReference type="NCBI Taxonomy" id="210143"/>
    <lineage>
        <taxon>Eukaryota</taxon>
        <taxon>Viridiplantae</taxon>
        <taxon>Streptophyta</taxon>
        <taxon>Embryophyta</taxon>
        <taxon>Tracheophyta</taxon>
        <taxon>Spermatophyta</taxon>
        <taxon>Magnoliopsida</taxon>
        <taxon>eudicotyledons</taxon>
        <taxon>Gunneridae</taxon>
        <taxon>Pentapetalae</taxon>
        <taxon>rosids</taxon>
        <taxon>malvids</taxon>
        <taxon>Malvales</taxon>
        <taxon>Malvaceae</taxon>
        <taxon>Grewioideae</taxon>
        <taxon>Apeibeae</taxon>
        <taxon>Corchorus</taxon>
    </lineage>
</organism>
<keyword evidence="3" id="KW-1185">Reference proteome</keyword>
<comment type="caution">
    <text evidence="2">The sequence shown here is derived from an EMBL/GenBank/DDBJ whole genome shotgun (WGS) entry which is preliminary data.</text>
</comment>
<reference evidence="2 3" key="1">
    <citation type="submission" date="2013-09" db="EMBL/GenBank/DDBJ databases">
        <title>Corchorus capsularis genome sequencing.</title>
        <authorList>
            <person name="Alam M."/>
            <person name="Haque M.S."/>
            <person name="Islam M.S."/>
            <person name="Emdad E.M."/>
            <person name="Islam M.M."/>
            <person name="Ahmed B."/>
            <person name="Halim A."/>
            <person name="Hossen Q.M.M."/>
            <person name="Hossain M.Z."/>
            <person name="Ahmed R."/>
            <person name="Khan M.M."/>
            <person name="Islam R."/>
            <person name="Rashid M.M."/>
            <person name="Khan S.A."/>
            <person name="Rahman M.S."/>
            <person name="Alam M."/>
        </authorList>
    </citation>
    <scope>NUCLEOTIDE SEQUENCE [LARGE SCALE GENOMIC DNA]</scope>
    <source>
        <strain evidence="3">cv. CVL-1</strain>
        <tissue evidence="2">Whole seedling</tissue>
    </source>
</reference>
<feature type="region of interest" description="Disordered" evidence="1">
    <location>
        <begin position="19"/>
        <end position="53"/>
    </location>
</feature>
<proteinExistence type="predicted"/>
<evidence type="ECO:0000313" key="3">
    <source>
        <dbReference type="Proteomes" id="UP000188268"/>
    </source>
</evidence>
<protein>
    <submittedName>
        <fullName evidence="2">Protein tyrosine phosphatase, receptor type, B</fullName>
    </submittedName>
</protein>
<name>A0A1R3K2L4_COCAP</name>
<accession>A0A1R3K2L4</accession>
<keyword evidence="2" id="KW-0675">Receptor</keyword>
<dbReference type="Proteomes" id="UP000188268">
    <property type="component" value="Unassembled WGS sequence"/>
</dbReference>
<dbReference type="Gramene" id="OMP01325">
    <property type="protein sequence ID" value="OMP01325"/>
    <property type="gene ID" value="CCACVL1_03116"/>
</dbReference>
<evidence type="ECO:0000256" key="1">
    <source>
        <dbReference type="SAM" id="MobiDB-lite"/>
    </source>
</evidence>
<dbReference type="AlphaFoldDB" id="A0A1R3K2L4"/>
<dbReference type="OrthoDB" id="10624470at2759"/>
<sequence length="245" mass="27364">MAASHMVTDLWDEAIRRDKKKYKKRRAEESPVLINKDDDANQEGEEIGLNSPVPTVPLVSGGVSYRDRVAGSFPAQESNWEWEDWNRFNSLRNVKADFVEKKKETLIGESSVVKNGPFKYDKKEWKPKKDNGIVITTKSSGKWGFKTKSKGIGSPSRSNVDIPKAYSIFEPNKVTGPRPGFYFKAGDLKAVTFDARCLEELVGNNLDGPVVEGLMSIAKTSAAVVFDTFDYGGKYFWCGYGELKG</sequence>
<gene>
    <name evidence="2" type="ORF">CCACVL1_03116</name>
</gene>
<dbReference type="EMBL" id="AWWV01006451">
    <property type="protein sequence ID" value="OMP01325.1"/>
    <property type="molecule type" value="Genomic_DNA"/>
</dbReference>
<evidence type="ECO:0000313" key="2">
    <source>
        <dbReference type="EMBL" id="OMP01325.1"/>
    </source>
</evidence>